<name>A0AAD5SHW9_9FUNG</name>
<evidence type="ECO:0000313" key="3">
    <source>
        <dbReference type="Proteomes" id="UP001212841"/>
    </source>
</evidence>
<dbReference type="GO" id="GO:0016020">
    <property type="term" value="C:membrane"/>
    <property type="evidence" value="ECO:0007669"/>
    <property type="project" value="TreeGrafter"/>
</dbReference>
<dbReference type="GO" id="GO:0032934">
    <property type="term" value="F:sterol binding"/>
    <property type="evidence" value="ECO:0007669"/>
    <property type="project" value="TreeGrafter"/>
</dbReference>
<dbReference type="InterPro" id="IPR000648">
    <property type="entry name" value="Oxysterol-bd"/>
</dbReference>
<dbReference type="EMBL" id="JADGJD010000537">
    <property type="protein sequence ID" value="KAJ3050248.1"/>
    <property type="molecule type" value="Genomic_DNA"/>
</dbReference>
<dbReference type="PANTHER" id="PTHR10972">
    <property type="entry name" value="OXYSTEROL-BINDING PROTEIN-RELATED"/>
    <property type="match status" value="1"/>
</dbReference>
<reference evidence="2" key="1">
    <citation type="submission" date="2020-05" db="EMBL/GenBank/DDBJ databases">
        <title>Phylogenomic resolution of chytrid fungi.</title>
        <authorList>
            <person name="Stajich J.E."/>
            <person name="Amses K."/>
            <person name="Simmons R."/>
            <person name="Seto K."/>
            <person name="Myers J."/>
            <person name="Bonds A."/>
            <person name="Quandt C.A."/>
            <person name="Barry K."/>
            <person name="Liu P."/>
            <person name="Grigoriev I."/>
            <person name="Longcore J.E."/>
            <person name="James T.Y."/>
        </authorList>
    </citation>
    <scope>NUCLEOTIDE SEQUENCE</scope>
    <source>
        <strain evidence="2">JEL0318</strain>
    </source>
</reference>
<dbReference type="Gene3D" id="2.40.160.120">
    <property type="match status" value="1"/>
</dbReference>
<keyword evidence="3" id="KW-1185">Reference proteome</keyword>
<evidence type="ECO:0000313" key="2">
    <source>
        <dbReference type="EMBL" id="KAJ3050248.1"/>
    </source>
</evidence>
<protein>
    <recommendedName>
        <fullName evidence="4">Oxysterol-binding protein</fullName>
    </recommendedName>
</protein>
<dbReference type="Pfam" id="PF01237">
    <property type="entry name" value="Oxysterol_BP"/>
    <property type="match status" value="1"/>
</dbReference>
<evidence type="ECO:0008006" key="4">
    <source>
        <dbReference type="Google" id="ProtNLM"/>
    </source>
</evidence>
<dbReference type="Proteomes" id="UP001212841">
    <property type="component" value="Unassembled WGS sequence"/>
</dbReference>
<gene>
    <name evidence="2" type="ORF">HK097_008781</name>
</gene>
<proteinExistence type="inferred from homology"/>
<organism evidence="2 3">
    <name type="scientific">Rhizophlyctis rosea</name>
    <dbReference type="NCBI Taxonomy" id="64517"/>
    <lineage>
        <taxon>Eukaryota</taxon>
        <taxon>Fungi</taxon>
        <taxon>Fungi incertae sedis</taxon>
        <taxon>Chytridiomycota</taxon>
        <taxon>Chytridiomycota incertae sedis</taxon>
        <taxon>Chytridiomycetes</taxon>
        <taxon>Rhizophlyctidales</taxon>
        <taxon>Rhizophlyctidaceae</taxon>
        <taxon>Rhizophlyctis</taxon>
    </lineage>
</organism>
<evidence type="ECO:0000256" key="1">
    <source>
        <dbReference type="ARBA" id="ARBA00008842"/>
    </source>
</evidence>
<comment type="similarity">
    <text evidence="1">Belongs to the OSBP family.</text>
</comment>
<sequence length="383" mass="42318">MLSTPIPHHQTPSTVTQVTQVTQDPIASADPQRVSSIQLLQAITKTFTAVNNLFDIRIAVPAQFTSPRSFLEQLSANVGSVPAVHGMNAPLESTPLERMERVLTWWLASLEVFDGEQKKPFAPVVGEQFCCDFEGEGGAIRYYAEQISTHPPRSAVYFETPDRQVKVNGIVAFDGMFAGTSMRFTNMGTIYVRLERFEEEYVIHPPNFSLRGLLTGSLFADLSGNTLRVECRKTGLEANISFVSRGFMSSLVGSPNSSFKGGIYNSVAAKKQQLLRKVEGDWRGEMVSIDATSKISTILLDRSKATSPTFTPVILRDVELQSHTVWKDLSDALIRRDHSTVSSARKVVDDFEKERERTVGKGGITSNVLKAGEGGRVELVRQE</sequence>
<dbReference type="GO" id="GO:0005829">
    <property type="term" value="C:cytosol"/>
    <property type="evidence" value="ECO:0007669"/>
    <property type="project" value="TreeGrafter"/>
</dbReference>
<dbReference type="AlphaFoldDB" id="A0AAD5SHW9"/>
<dbReference type="PANTHER" id="PTHR10972:SF212">
    <property type="entry name" value="OXYSTEROL-BINDING PROTEIN-LIKE PROTEIN 1"/>
    <property type="match status" value="1"/>
</dbReference>
<dbReference type="InterPro" id="IPR037239">
    <property type="entry name" value="OSBP_sf"/>
</dbReference>
<comment type="caution">
    <text evidence="2">The sequence shown here is derived from an EMBL/GenBank/DDBJ whole genome shotgun (WGS) entry which is preliminary data.</text>
</comment>
<dbReference type="SUPFAM" id="SSF144000">
    <property type="entry name" value="Oxysterol-binding protein-like"/>
    <property type="match status" value="1"/>
</dbReference>
<accession>A0AAD5SHW9</accession>